<dbReference type="GO" id="GO:0009313">
    <property type="term" value="P:oligosaccharide catabolic process"/>
    <property type="evidence" value="ECO:0007669"/>
    <property type="project" value="TreeGrafter"/>
</dbReference>
<dbReference type="Pfam" id="PF00128">
    <property type="entry name" value="Alpha-amylase"/>
    <property type="match status" value="1"/>
</dbReference>
<keyword evidence="3" id="KW-0326">Glycosidase</keyword>
<reference evidence="7" key="1">
    <citation type="submission" date="2020-08" db="EMBL/GenBank/DDBJ databases">
        <title>Lacibacter sp. S13-6-6 genome sequencing.</title>
        <authorList>
            <person name="Jin L."/>
        </authorList>
    </citation>
    <scope>NUCLEOTIDE SEQUENCE [LARGE SCALE GENOMIC DNA]</scope>
    <source>
        <strain evidence="7">S13-6-6</strain>
    </source>
</reference>
<dbReference type="Gene3D" id="3.20.20.80">
    <property type="entry name" value="Glycosidases"/>
    <property type="match status" value="1"/>
</dbReference>
<dbReference type="SMART" id="SM00642">
    <property type="entry name" value="Aamy"/>
    <property type="match status" value="1"/>
</dbReference>
<dbReference type="InterPro" id="IPR013780">
    <property type="entry name" value="Glyco_hydro_b"/>
</dbReference>
<protein>
    <submittedName>
        <fullName evidence="6">Alpha-glucosidase</fullName>
    </submittedName>
</protein>
<feature type="domain" description="Glycosyl hydrolase family 13 catalytic" evidence="5">
    <location>
        <begin position="47"/>
        <end position="453"/>
    </location>
</feature>
<keyword evidence="7" id="KW-1185">Reference proteome</keyword>
<dbReference type="InterPro" id="IPR006047">
    <property type="entry name" value="GH13_cat_dom"/>
</dbReference>
<dbReference type="PANTHER" id="PTHR10357">
    <property type="entry name" value="ALPHA-AMYLASE FAMILY MEMBER"/>
    <property type="match status" value="1"/>
</dbReference>
<dbReference type="Gene3D" id="2.60.40.1180">
    <property type="entry name" value="Golgi alpha-mannosidase II"/>
    <property type="match status" value="1"/>
</dbReference>
<dbReference type="GO" id="GO:0004556">
    <property type="term" value="F:alpha-amylase activity"/>
    <property type="evidence" value="ECO:0007669"/>
    <property type="project" value="TreeGrafter"/>
</dbReference>
<dbReference type="CDD" id="cd11333">
    <property type="entry name" value="AmyAc_SI_OligoGlu_DGase"/>
    <property type="match status" value="1"/>
</dbReference>
<gene>
    <name evidence="6" type="ORF">H4075_20765</name>
</gene>
<dbReference type="Gene3D" id="3.90.400.10">
    <property type="entry name" value="Oligo-1,6-glucosidase, Domain 2"/>
    <property type="match status" value="1"/>
</dbReference>
<evidence type="ECO:0000256" key="2">
    <source>
        <dbReference type="ARBA" id="ARBA00022801"/>
    </source>
</evidence>
<dbReference type="EMBL" id="CP060007">
    <property type="protein sequence ID" value="QNA44464.1"/>
    <property type="molecule type" value="Genomic_DNA"/>
</dbReference>
<sequence length="586" mass="68390">MYMKRAGFYIVLICLLSLSCTNEETKEEQSTDLSTKRTWWKEAVVYQIYPRSFKDSDGDGIGDLKGIISKLDYIKSLGIDAVWLNPVYESPNKDNGYDISDYQNIMKQFGTMNDFDVLLKGFHDRGIKVMMDLVLNHCSNEHKWFKEASKSRSSPYYHYFHWWPAEKGEPPYRFSIFDEKGYGWEFNKPTNSYYLHYFGDFQPDLNWENPALRQEIYTMMKYWAKKGVDGFRMDAFAFISKDTTWPALPAEYNGNWTLYYASGPHLHEYIQEMNKEVLTPYKLVTVAEAMGDVPRVKLFVDEDRNELNMAYNFEAIDFGYLPNEYKMPDPNGWDLVKWKGIYKKWDSAFTEKGWGTMYLGNHDQPRMVTRWGNDAPEFRELSSKMLTTFILSMRTTPYYYFGDEIGMSNIKFDKVEDYNDVELHTNYAQVKAKSGDMKRFLEGMKISSRDNGRTPMQWDTTTGAGFTTGMPWLKINPNYNTVNVAAAEKDANSCLNYFRKMIKLRKDNETLIYGAFTLVDADNPDVFAFTRELKGKKFLVLLNFRNKEVSVKTGIDVRKAEVLINNYTTAPVADKLRPYEAVIFKL</sequence>
<name>A0A7G5XG61_9BACT</name>
<dbReference type="FunFam" id="2.60.40.1180:FF:000007">
    <property type="entry name" value="Sucrose isomerase"/>
    <property type="match status" value="1"/>
</dbReference>
<dbReference type="FunFam" id="3.20.20.80:FF:000064">
    <property type="entry name" value="Oligo-1,6-glucosidase"/>
    <property type="match status" value="2"/>
</dbReference>
<dbReference type="KEGG" id="lacs:H4075_20765"/>
<evidence type="ECO:0000256" key="1">
    <source>
        <dbReference type="ARBA" id="ARBA00008061"/>
    </source>
</evidence>
<dbReference type="InterPro" id="IPR017853">
    <property type="entry name" value="GH"/>
</dbReference>
<dbReference type="SUPFAM" id="SSF51011">
    <property type="entry name" value="Glycosyl hydrolase domain"/>
    <property type="match status" value="1"/>
</dbReference>
<keyword evidence="2" id="KW-0378">Hydrolase</keyword>
<comment type="similarity">
    <text evidence="1">Belongs to the glycosyl hydrolase 13 family.</text>
</comment>
<keyword evidence="4" id="KW-0732">Signal</keyword>
<evidence type="ECO:0000256" key="3">
    <source>
        <dbReference type="ARBA" id="ARBA00023295"/>
    </source>
</evidence>
<dbReference type="InterPro" id="IPR045857">
    <property type="entry name" value="O16G_dom_2"/>
</dbReference>
<dbReference type="SUPFAM" id="SSF51445">
    <property type="entry name" value="(Trans)glycosidases"/>
    <property type="match status" value="1"/>
</dbReference>
<dbReference type="InterPro" id="IPR032091">
    <property type="entry name" value="Malt_amylase-like_C"/>
</dbReference>
<dbReference type="PANTHER" id="PTHR10357:SF179">
    <property type="entry name" value="NEUTRAL AND BASIC AMINO ACID TRANSPORT PROTEIN RBAT"/>
    <property type="match status" value="1"/>
</dbReference>
<dbReference type="PROSITE" id="PS51257">
    <property type="entry name" value="PROKAR_LIPOPROTEIN"/>
    <property type="match status" value="1"/>
</dbReference>
<evidence type="ECO:0000313" key="7">
    <source>
        <dbReference type="Proteomes" id="UP000515344"/>
    </source>
</evidence>
<feature type="signal peptide" evidence="4">
    <location>
        <begin position="1"/>
        <end position="22"/>
    </location>
</feature>
<accession>A0A7G5XG61</accession>
<proteinExistence type="inferred from homology"/>
<dbReference type="Proteomes" id="UP000515344">
    <property type="component" value="Chromosome"/>
</dbReference>
<dbReference type="AlphaFoldDB" id="A0A7G5XG61"/>
<evidence type="ECO:0000259" key="5">
    <source>
        <dbReference type="SMART" id="SM00642"/>
    </source>
</evidence>
<organism evidence="6 7">
    <name type="scientific">Lacibacter sediminis</name>
    <dbReference type="NCBI Taxonomy" id="2760713"/>
    <lineage>
        <taxon>Bacteria</taxon>
        <taxon>Pseudomonadati</taxon>
        <taxon>Bacteroidota</taxon>
        <taxon>Chitinophagia</taxon>
        <taxon>Chitinophagales</taxon>
        <taxon>Chitinophagaceae</taxon>
        <taxon>Lacibacter</taxon>
    </lineage>
</organism>
<evidence type="ECO:0000313" key="6">
    <source>
        <dbReference type="EMBL" id="QNA44464.1"/>
    </source>
</evidence>
<feature type="chain" id="PRO_5028940502" evidence="4">
    <location>
        <begin position="23"/>
        <end position="586"/>
    </location>
</feature>
<dbReference type="Pfam" id="PF16657">
    <property type="entry name" value="Malt_amylase_C"/>
    <property type="match status" value="1"/>
</dbReference>
<evidence type="ECO:0000256" key="4">
    <source>
        <dbReference type="SAM" id="SignalP"/>
    </source>
</evidence>